<dbReference type="eggNOG" id="COG1766">
    <property type="taxonomic scope" value="Bacteria"/>
</dbReference>
<dbReference type="Pfam" id="PF08345">
    <property type="entry name" value="YscJ_FliF_C"/>
    <property type="match status" value="1"/>
</dbReference>
<dbReference type="InterPro" id="IPR045851">
    <property type="entry name" value="AMP-bd_C_sf"/>
</dbReference>
<dbReference type="GO" id="GO:0071973">
    <property type="term" value="P:bacterial-type flagellum-dependent cell motility"/>
    <property type="evidence" value="ECO:0007669"/>
    <property type="project" value="InterPro"/>
</dbReference>
<dbReference type="GO" id="GO:0005886">
    <property type="term" value="C:plasma membrane"/>
    <property type="evidence" value="ECO:0007669"/>
    <property type="project" value="UniProtKB-SubCell"/>
</dbReference>
<dbReference type="OrthoDB" id="9807026at2"/>
<evidence type="ECO:0000256" key="8">
    <source>
        <dbReference type="ARBA" id="ARBA00023143"/>
    </source>
</evidence>
<evidence type="ECO:0000259" key="12">
    <source>
        <dbReference type="Pfam" id="PF01514"/>
    </source>
</evidence>
<feature type="domain" description="Flagellar M-ring C-terminal" evidence="13">
    <location>
        <begin position="258"/>
        <end position="403"/>
    </location>
</feature>
<feature type="domain" description="Flagellar M-ring N-terminal" evidence="12">
    <location>
        <begin position="46"/>
        <end position="220"/>
    </location>
</feature>
<dbReference type="InterPro" id="IPR000067">
    <property type="entry name" value="FlgMring_FliF"/>
</dbReference>
<evidence type="ECO:0000256" key="1">
    <source>
        <dbReference type="ARBA" id="ARBA00004117"/>
    </source>
</evidence>
<name>A0A0A2V264_9BACI</name>
<evidence type="ECO:0000256" key="10">
    <source>
        <dbReference type="SAM" id="MobiDB-lite"/>
    </source>
</evidence>
<feature type="transmembrane region" description="Helical" evidence="11">
    <location>
        <begin position="451"/>
        <end position="472"/>
    </location>
</feature>
<evidence type="ECO:0000313" key="14">
    <source>
        <dbReference type="EMBL" id="KGP92856.1"/>
    </source>
</evidence>
<dbReference type="InterPro" id="IPR013556">
    <property type="entry name" value="Flag_M-ring_C"/>
</dbReference>
<comment type="subcellular location">
    <subcellularLocation>
        <location evidence="1 9">Bacterial flagellum basal body</location>
    </subcellularLocation>
    <subcellularLocation>
        <location evidence="2">Cell membrane</location>
        <topology evidence="2">Multi-pass membrane protein</topology>
    </subcellularLocation>
</comment>
<dbReference type="Gene3D" id="3.30.300.30">
    <property type="match status" value="1"/>
</dbReference>
<keyword evidence="8 9" id="KW-0975">Bacterial flagellum</keyword>
<dbReference type="AlphaFoldDB" id="A0A0A2V264"/>
<dbReference type="RefSeq" id="WP_036778686.1">
    <property type="nucleotide sequence ID" value="NZ_AVBG01000001.1"/>
</dbReference>
<dbReference type="NCBIfam" id="TIGR00206">
    <property type="entry name" value="fliF"/>
    <property type="match status" value="1"/>
</dbReference>
<keyword evidence="6 11" id="KW-1133">Transmembrane helix</keyword>
<comment type="similarity">
    <text evidence="3 9">Belongs to the FliF family.</text>
</comment>
<evidence type="ECO:0000256" key="4">
    <source>
        <dbReference type="ARBA" id="ARBA00022475"/>
    </source>
</evidence>
<dbReference type="InterPro" id="IPR006182">
    <property type="entry name" value="FliF_N_dom"/>
</dbReference>
<gene>
    <name evidence="14" type="ORF">N780_10920</name>
</gene>
<feature type="transmembrane region" description="Helical" evidence="11">
    <location>
        <begin position="26"/>
        <end position="45"/>
    </location>
</feature>
<dbReference type="EMBL" id="AVBG01000001">
    <property type="protein sequence ID" value="KGP92856.1"/>
    <property type="molecule type" value="Genomic_DNA"/>
</dbReference>
<dbReference type="Proteomes" id="UP000030153">
    <property type="component" value="Unassembled WGS sequence"/>
</dbReference>
<dbReference type="Pfam" id="PF01514">
    <property type="entry name" value="YscJ_FliF"/>
    <property type="match status" value="1"/>
</dbReference>
<organism evidence="14 15">
    <name type="scientific">Pontibacillus chungwhensis BH030062</name>
    <dbReference type="NCBI Taxonomy" id="1385513"/>
    <lineage>
        <taxon>Bacteria</taxon>
        <taxon>Bacillati</taxon>
        <taxon>Bacillota</taxon>
        <taxon>Bacilli</taxon>
        <taxon>Bacillales</taxon>
        <taxon>Bacillaceae</taxon>
        <taxon>Pontibacillus</taxon>
    </lineage>
</organism>
<sequence length="535" mass="59645">MREKLQDYKYKTSEFWKGRSLPQKSIMVGAIVGLLALIVGASLFASNPKLVPLYNDLSVQEVGQIKEELDARGVKYELGNQGTTVMVPEATVDGLLVDLAAQGLPDSGSIDYGFFSDNTSWGMTDNEFDVMKLDAMQTELSSLMKQIEGIENAKVMINMPKDKIFVGEQEQTASASIVVNVNQGYQLKEDQIQSLYHLVSKAIPNLPTDNIAIMDQNFKYFDPKKSGSIASGQSYEYQQTVKDDIQSDIQRRVQQMLGMMMGQDKVMVSVTADVDFTQEKRTENLVQPTEEGEEGLPVSVERITETYTGDPGDVNAGGTVNPDGDVPAYQGEDGEAGNGDYEMMKETINNEFNRIQRNIVESPYKIRDLGIQVAVDQNKEANQDDGAIQQLSTEEQATLSESITSILSSIVSTSIDEEYGPVEPENKVSIVFQEFNGKPQFNPETSPVIPVWAYVTGGILLVVIASLMWTLLRKGRKKEDLTEEYVERDRTPVEVPAMEEPEETESSVRRKQLERMAKEKPEDFAKLLRSWIAED</sequence>
<keyword evidence="14" id="KW-0969">Cilium</keyword>
<evidence type="ECO:0000256" key="2">
    <source>
        <dbReference type="ARBA" id="ARBA00004651"/>
    </source>
</evidence>
<dbReference type="STRING" id="1385513.N780_10920"/>
<accession>A0A0A2V264</accession>
<dbReference type="InterPro" id="IPR043427">
    <property type="entry name" value="YscJ/FliF"/>
</dbReference>
<evidence type="ECO:0000256" key="3">
    <source>
        <dbReference type="ARBA" id="ARBA00007971"/>
    </source>
</evidence>
<evidence type="ECO:0000256" key="7">
    <source>
        <dbReference type="ARBA" id="ARBA00023136"/>
    </source>
</evidence>
<proteinExistence type="inferred from homology"/>
<feature type="region of interest" description="Disordered" evidence="10">
    <location>
        <begin position="488"/>
        <end position="516"/>
    </location>
</feature>
<dbReference type="GO" id="GO:0009431">
    <property type="term" value="C:bacterial-type flagellum basal body, MS ring"/>
    <property type="evidence" value="ECO:0007669"/>
    <property type="project" value="InterPro"/>
</dbReference>
<keyword evidence="4" id="KW-1003">Cell membrane</keyword>
<dbReference type="PANTHER" id="PTHR30046:SF0">
    <property type="entry name" value="FLAGELLAR M-RING PROTEIN"/>
    <property type="match status" value="1"/>
</dbReference>
<protein>
    <recommendedName>
        <fullName evidence="9">Flagellar M-ring protein</fullName>
    </recommendedName>
</protein>
<keyword evidence="15" id="KW-1185">Reference proteome</keyword>
<keyword evidence="14" id="KW-0282">Flagellum</keyword>
<dbReference type="PRINTS" id="PR01009">
    <property type="entry name" value="FLGMRINGFLIF"/>
</dbReference>
<dbReference type="GO" id="GO:0003774">
    <property type="term" value="F:cytoskeletal motor activity"/>
    <property type="evidence" value="ECO:0007669"/>
    <property type="project" value="InterPro"/>
</dbReference>
<evidence type="ECO:0000256" key="11">
    <source>
        <dbReference type="SAM" id="Phobius"/>
    </source>
</evidence>
<keyword evidence="5 11" id="KW-0812">Transmembrane</keyword>
<evidence type="ECO:0000313" key="15">
    <source>
        <dbReference type="Proteomes" id="UP000030153"/>
    </source>
</evidence>
<reference evidence="14 15" key="1">
    <citation type="submission" date="2013-08" db="EMBL/GenBank/DDBJ databases">
        <title>Genome of Pontibacillus chungwhensis.</title>
        <authorList>
            <person name="Wang Q."/>
            <person name="Wang G."/>
        </authorList>
    </citation>
    <scope>NUCLEOTIDE SEQUENCE [LARGE SCALE GENOMIC DNA]</scope>
    <source>
        <strain evidence="14 15">BH030062</strain>
    </source>
</reference>
<comment type="function">
    <text evidence="9">The M ring may be actively involved in energy transduction.</text>
</comment>
<evidence type="ECO:0000256" key="6">
    <source>
        <dbReference type="ARBA" id="ARBA00022989"/>
    </source>
</evidence>
<evidence type="ECO:0000256" key="5">
    <source>
        <dbReference type="ARBA" id="ARBA00022692"/>
    </source>
</evidence>
<keyword evidence="7 11" id="KW-0472">Membrane</keyword>
<dbReference type="PIRSF" id="PIRSF004862">
    <property type="entry name" value="FliF"/>
    <property type="match status" value="1"/>
</dbReference>
<comment type="caution">
    <text evidence="14">The sequence shown here is derived from an EMBL/GenBank/DDBJ whole genome shotgun (WGS) entry which is preliminary data.</text>
</comment>
<feature type="compositionally biased region" description="Basic and acidic residues" evidence="10">
    <location>
        <begin position="506"/>
        <end position="516"/>
    </location>
</feature>
<keyword evidence="14" id="KW-0966">Cell projection</keyword>
<evidence type="ECO:0000256" key="9">
    <source>
        <dbReference type="PIRNR" id="PIRNR004862"/>
    </source>
</evidence>
<evidence type="ECO:0000259" key="13">
    <source>
        <dbReference type="Pfam" id="PF08345"/>
    </source>
</evidence>
<dbReference type="PANTHER" id="PTHR30046">
    <property type="entry name" value="FLAGELLAR M-RING PROTEIN"/>
    <property type="match status" value="1"/>
</dbReference>